<dbReference type="Proteomes" id="UP001219349">
    <property type="component" value="Chromosome"/>
</dbReference>
<sequence length="126" mass="13226">MKYVDHGVQGGVWSGQLGAKTAPARICAVLRGQVVAQGDLTPEGKGQWRVQIQLPAALISDGVHSLALIADDGAAGDPPSPAAMHLARLSLIAGSPLADDLQAEIATLRDELELLKREFRHFAATV</sequence>
<dbReference type="EMBL" id="CP067136">
    <property type="protein sequence ID" value="WCR07037.1"/>
    <property type="molecule type" value="Genomic_DNA"/>
</dbReference>
<accession>A0ABY7SJ72</accession>
<evidence type="ECO:0008006" key="3">
    <source>
        <dbReference type="Google" id="ProtNLM"/>
    </source>
</evidence>
<proteinExistence type="predicted"/>
<organism evidence="1 2">
    <name type="scientific">Paracoccus fistulariae</name>
    <dbReference type="NCBI Taxonomy" id="658446"/>
    <lineage>
        <taxon>Bacteria</taxon>
        <taxon>Pseudomonadati</taxon>
        <taxon>Pseudomonadota</taxon>
        <taxon>Alphaproteobacteria</taxon>
        <taxon>Rhodobacterales</taxon>
        <taxon>Paracoccaceae</taxon>
        <taxon>Paracoccus</taxon>
    </lineage>
</organism>
<gene>
    <name evidence="1" type="ORF">JHX87_16500</name>
</gene>
<reference evidence="1 2" key="1">
    <citation type="submission" date="2021-01" db="EMBL/GenBank/DDBJ databases">
        <title>Biogeographic distribution of Paracoccus.</title>
        <authorList>
            <person name="Hollensteiner J."/>
            <person name="Leineberger J."/>
            <person name="Brinkhoff T."/>
            <person name="Daniel R."/>
        </authorList>
    </citation>
    <scope>NUCLEOTIDE SEQUENCE [LARGE SCALE GENOMIC DNA]</scope>
    <source>
        <strain evidence="1 2">KCTC 22803</strain>
    </source>
</reference>
<keyword evidence="2" id="KW-1185">Reference proteome</keyword>
<evidence type="ECO:0000313" key="2">
    <source>
        <dbReference type="Proteomes" id="UP001219349"/>
    </source>
</evidence>
<protein>
    <recommendedName>
        <fullName evidence="3">DUF1842 domain-containing protein</fullName>
    </recommendedName>
</protein>
<evidence type="ECO:0000313" key="1">
    <source>
        <dbReference type="EMBL" id="WCR07037.1"/>
    </source>
</evidence>
<dbReference type="RefSeq" id="WP_271883729.1">
    <property type="nucleotide sequence ID" value="NZ_CP067136.1"/>
</dbReference>
<name>A0ABY7SJ72_9RHOB</name>